<sequence length="107" mass="12359">MPSLCTLEWGGKFHDFSWYLLGKLTFSPRANAQSLGLTCEYNLGKHIHLMLRFNGYEVRMHRGYKVDYFGAPNPKFAPTTQDRSYVMTSISYDFGDLRLSGRNPTRL</sequence>
<proteinExistence type="predicted"/>
<geneLocation type="plasmid" evidence="1 2">
    <name>pNHP190003_1</name>
</geneLocation>
<dbReference type="Proteomes" id="UP000826775">
    <property type="component" value="Plasmid pNHP190003_1"/>
</dbReference>
<reference evidence="1 2" key="1">
    <citation type="submission" date="2021-07" db="EMBL/GenBank/DDBJ databases">
        <title>Novel Helicobacter sp. Isolated from a dog.</title>
        <authorList>
            <person name="Rimbara E."/>
            <person name="Suzuki M."/>
        </authorList>
    </citation>
    <scope>NUCLEOTIDE SEQUENCE [LARGE SCALE GENOMIC DNA]</scope>
    <source>
        <strain evidence="2">NHP19-003</strain>
        <plasmid evidence="1 2">pNHP190003_1</plasmid>
    </source>
</reference>
<keyword evidence="2" id="KW-1185">Reference proteome</keyword>
<evidence type="ECO:0000313" key="1">
    <source>
        <dbReference type="EMBL" id="BCZ18320.1"/>
    </source>
</evidence>
<protein>
    <submittedName>
        <fullName evidence="1">Uncharacterized protein</fullName>
    </submittedName>
</protein>
<gene>
    <name evidence="1" type="ORF">NHP190003_16020</name>
</gene>
<name>A0ABM7SEA8_9HELI</name>
<keyword evidence="1" id="KW-0614">Plasmid</keyword>
<dbReference type="Pfam" id="PF02521">
    <property type="entry name" value="HP_OMP_2"/>
    <property type="match status" value="1"/>
</dbReference>
<dbReference type="EMBL" id="AP024815">
    <property type="protein sequence ID" value="BCZ18320.1"/>
    <property type="molecule type" value="Genomic_DNA"/>
</dbReference>
<dbReference type="InterPro" id="IPR003678">
    <property type="entry name" value="Put_OMP"/>
</dbReference>
<organism evidence="1 2">
    <name type="scientific">Helicobacter gastrocanis</name>
    <dbReference type="NCBI Taxonomy" id="2849641"/>
    <lineage>
        <taxon>Bacteria</taxon>
        <taxon>Pseudomonadati</taxon>
        <taxon>Campylobacterota</taxon>
        <taxon>Epsilonproteobacteria</taxon>
        <taxon>Campylobacterales</taxon>
        <taxon>Helicobacteraceae</taxon>
        <taxon>Helicobacter</taxon>
    </lineage>
</organism>
<evidence type="ECO:0000313" key="2">
    <source>
        <dbReference type="Proteomes" id="UP000826775"/>
    </source>
</evidence>
<accession>A0ABM7SEA8</accession>
<dbReference type="RefSeq" id="WP_260320717.1">
    <property type="nucleotide sequence ID" value="NZ_AP024815.1"/>
</dbReference>